<evidence type="ECO:0000256" key="3">
    <source>
        <dbReference type="ARBA" id="ARBA00023163"/>
    </source>
</evidence>
<keyword evidence="6" id="KW-1185">Reference proteome</keyword>
<dbReference type="GO" id="GO:0003677">
    <property type="term" value="F:DNA binding"/>
    <property type="evidence" value="ECO:0007669"/>
    <property type="project" value="UniProtKB-KW"/>
</dbReference>
<evidence type="ECO:0000256" key="2">
    <source>
        <dbReference type="ARBA" id="ARBA00023125"/>
    </source>
</evidence>
<dbReference type="SUPFAM" id="SSF46785">
    <property type="entry name" value="Winged helix' DNA-binding domain"/>
    <property type="match status" value="1"/>
</dbReference>
<dbReference type="PANTHER" id="PTHR33204">
    <property type="entry name" value="TRANSCRIPTIONAL REGULATOR, MARR FAMILY"/>
    <property type="match status" value="1"/>
</dbReference>
<accession>A0ABT9SZA7</accession>
<dbReference type="PANTHER" id="PTHR33204:SF17">
    <property type="entry name" value="TRANSCRIPTIONAL REGULATORY PROTEIN"/>
    <property type="match status" value="1"/>
</dbReference>
<dbReference type="InterPro" id="IPR036388">
    <property type="entry name" value="WH-like_DNA-bd_sf"/>
</dbReference>
<evidence type="ECO:0000313" key="5">
    <source>
        <dbReference type="EMBL" id="MDQ0009277.1"/>
    </source>
</evidence>
<sequence length="150" mass="16518">MDIDKLSSGTCAISRSLALVGDAWSALILRDASRGMTQFDQFRTSLGIAPNILSRRLKSLTEAGVLEKRRYSERPPRDEYVLTQAGQDFIPILAAMGEWGRRYNGDGKLSHLVNEETGCPVRAVVVDESTGKPLSGLSMRLEMPEGWHPA</sequence>
<evidence type="ECO:0000313" key="6">
    <source>
        <dbReference type="Proteomes" id="UP001237737"/>
    </source>
</evidence>
<dbReference type="Proteomes" id="UP001237737">
    <property type="component" value="Unassembled WGS sequence"/>
</dbReference>
<dbReference type="InterPro" id="IPR002577">
    <property type="entry name" value="HTH_HxlR"/>
</dbReference>
<proteinExistence type="predicted"/>
<name>A0ABT9SZA7_9GAMM</name>
<organism evidence="5 6">
    <name type="scientific">Luteibacter jiangsuensis</name>
    <dbReference type="NCBI Taxonomy" id="637577"/>
    <lineage>
        <taxon>Bacteria</taxon>
        <taxon>Pseudomonadati</taxon>
        <taxon>Pseudomonadota</taxon>
        <taxon>Gammaproteobacteria</taxon>
        <taxon>Lysobacterales</taxon>
        <taxon>Rhodanobacteraceae</taxon>
        <taxon>Luteibacter</taxon>
    </lineage>
</organism>
<evidence type="ECO:0000256" key="1">
    <source>
        <dbReference type="ARBA" id="ARBA00023015"/>
    </source>
</evidence>
<keyword evidence="1" id="KW-0805">Transcription regulation</keyword>
<dbReference type="InterPro" id="IPR036390">
    <property type="entry name" value="WH_DNA-bd_sf"/>
</dbReference>
<reference evidence="5 6" key="1">
    <citation type="submission" date="2023-07" db="EMBL/GenBank/DDBJ databases">
        <title>Sorghum-associated microbial communities from plants grown in Nebraska, USA.</title>
        <authorList>
            <person name="Schachtman D."/>
        </authorList>
    </citation>
    <scope>NUCLEOTIDE SEQUENCE [LARGE SCALE GENOMIC DNA]</scope>
    <source>
        <strain evidence="5 6">CC60</strain>
    </source>
</reference>
<dbReference type="Pfam" id="PF01638">
    <property type="entry name" value="HxlR"/>
    <property type="match status" value="1"/>
</dbReference>
<protein>
    <submittedName>
        <fullName evidence="5">DNA-binding HxlR family transcriptional regulator</fullName>
    </submittedName>
</protein>
<gene>
    <name evidence="5" type="ORF">J2T07_001454</name>
</gene>
<dbReference type="Gene3D" id="1.10.10.10">
    <property type="entry name" value="Winged helix-like DNA-binding domain superfamily/Winged helix DNA-binding domain"/>
    <property type="match status" value="1"/>
</dbReference>
<dbReference type="EMBL" id="JAUSSK010000002">
    <property type="protein sequence ID" value="MDQ0009277.1"/>
    <property type="molecule type" value="Genomic_DNA"/>
</dbReference>
<comment type="caution">
    <text evidence="5">The sequence shown here is derived from an EMBL/GenBank/DDBJ whole genome shotgun (WGS) entry which is preliminary data.</text>
</comment>
<keyword evidence="2 5" id="KW-0238">DNA-binding</keyword>
<dbReference type="RefSeq" id="WP_306848587.1">
    <property type="nucleotide sequence ID" value="NZ_JAUSSK010000002.1"/>
</dbReference>
<keyword evidence="3" id="KW-0804">Transcription</keyword>
<evidence type="ECO:0000259" key="4">
    <source>
        <dbReference type="PROSITE" id="PS51118"/>
    </source>
</evidence>
<feature type="domain" description="HTH hxlR-type" evidence="4">
    <location>
        <begin position="11"/>
        <end position="108"/>
    </location>
</feature>
<dbReference type="PROSITE" id="PS51118">
    <property type="entry name" value="HTH_HXLR"/>
    <property type="match status" value="1"/>
</dbReference>